<evidence type="ECO:0000313" key="3">
    <source>
        <dbReference type="Proteomes" id="UP000243924"/>
    </source>
</evidence>
<dbReference type="RefSeq" id="WP_092383456.1">
    <property type="nucleotide sequence ID" value="NZ_LT629787.1"/>
</dbReference>
<accession>A0A1H2E3T1</accession>
<gene>
    <name evidence="2" type="ORF">SAMN05216210_0310</name>
</gene>
<sequence>MSYDLLRSEEQVLKKARDTVFPFAVTGYLLHPIIVGMVAFGTIYHHLKADPVTNRFADGHTIRTSPIASFILHDGFLVLNTRNSLYVCVMREADEAVLINTIRSLPKPTYH</sequence>
<keyword evidence="1" id="KW-1133">Transmembrane helix</keyword>
<organism evidence="2 3">
    <name type="scientific">Halopseudomonas salegens</name>
    <dbReference type="NCBI Taxonomy" id="1434072"/>
    <lineage>
        <taxon>Bacteria</taxon>
        <taxon>Pseudomonadati</taxon>
        <taxon>Pseudomonadota</taxon>
        <taxon>Gammaproteobacteria</taxon>
        <taxon>Pseudomonadales</taxon>
        <taxon>Pseudomonadaceae</taxon>
        <taxon>Halopseudomonas</taxon>
    </lineage>
</organism>
<dbReference type="OrthoDB" id="7019655at2"/>
<dbReference type="EMBL" id="LT629787">
    <property type="protein sequence ID" value="SDT89836.1"/>
    <property type="molecule type" value="Genomic_DNA"/>
</dbReference>
<evidence type="ECO:0000313" key="2">
    <source>
        <dbReference type="EMBL" id="SDT89836.1"/>
    </source>
</evidence>
<feature type="transmembrane region" description="Helical" evidence="1">
    <location>
        <begin position="20"/>
        <end position="44"/>
    </location>
</feature>
<proteinExistence type="predicted"/>
<protein>
    <submittedName>
        <fullName evidence="2">Uncharacterized protein</fullName>
    </submittedName>
</protein>
<evidence type="ECO:0000256" key="1">
    <source>
        <dbReference type="SAM" id="Phobius"/>
    </source>
</evidence>
<keyword evidence="1" id="KW-0472">Membrane</keyword>
<name>A0A1H2E3T1_9GAMM</name>
<reference evidence="3" key="1">
    <citation type="submission" date="2016-10" db="EMBL/GenBank/DDBJ databases">
        <authorList>
            <person name="Varghese N."/>
            <person name="Submissions S."/>
        </authorList>
    </citation>
    <scope>NUCLEOTIDE SEQUENCE [LARGE SCALE GENOMIC DNA]</scope>
    <source>
        <strain evidence="3">CECT 8338</strain>
    </source>
</reference>
<keyword evidence="1" id="KW-0812">Transmembrane</keyword>
<dbReference type="Proteomes" id="UP000243924">
    <property type="component" value="Chromosome I"/>
</dbReference>
<dbReference type="AlphaFoldDB" id="A0A1H2E3T1"/>
<keyword evidence="3" id="KW-1185">Reference proteome</keyword>